<keyword evidence="2" id="KW-1185">Reference proteome</keyword>
<gene>
    <name evidence="1" type="ORF">Q5H93_23535</name>
</gene>
<evidence type="ECO:0000313" key="2">
    <source>
        <dbReference type="Proteomes" id="UP001176429"/>
    </source>
</evidence>
<dbReference type="RefSeq" id="WP_305009184.1">
    <property type="nucleotide sequence ID" value="NZ_JAUQSY010000025.1"/>
</dbReference>
<name>A0ABT9BHJ1_9BACT</name>
<comment type="caution">
    <text evidence="1">The sequence shown here is derived from an EMBL/GenBank/DDBJ whole genome shotgun (WGS) entry which is preliminary data.</text>
</comment>
<dbReference type="EMBL" id="JAUQSY010000025">
    <property type="protein sequence ID" value="MDO7877729.1"/>
    <property type="molecule type" value="Genomic_DNA"/>
</dbReference>
<accession>A0ABT9BHJ1</accession>
<dbReference type="Proteomes" id="UP001176429">
    <property type="component" value="Unassembled WGS sequence"/>
</dbReference>
<organism evidence="1 2">
    <name type="scientific">Hymenobacter aranciens</name>
    <dbReference type="NCBI Taxonomy" id="3063996"/>
    <lineage>
        <taxon>Bacteria</taxon>
        <taxon>Pseudomonadati</taxon>
        <taxon>Bacteroidota</taxon>
        <taxon>Cytophagia</taxon>
        <taxon>Cytophagales</taxon>
        <taxon>Hymenobacteraceae</taxon>
        <taxon>Hymenobacter</taxon>
    </lineage>
</organism>
<evidence type="ECO:0008006" key="3">
    <source>
        <dbReference type="Google" id="ProtNLM"/>
    </source>
</evidence>
<evidence type="ECO:0000313" key="1">
    <source>
        <dbReference type="EMBL" id="MDO7877729.1"/>
    </source>
</evidence>
<reference evidence="1" key="1">
    <citation type="submission" date="2023-07" db="EMBL/GenBank/DDBJ databases">
        <authorList>
            <person name="Kim M.K."/>
        </authorList>
    </citation>
    <scope>NUCLEOTIDE SEQUENCE</scope>
    <source>
        <strain evidence="1">ASUV-10-1</strain>
    </source>
</reference>
<protein>
    <recommendedName>
        <fullName evidence="3">HEAT repeat domain-containing protein</fullName>
    </recommendedName>
</protein>
<proteinExistence type="predicted"/>
<sequence>MDINLELKKSLVEHNPERLEDALYFLTQDNVFSKANTEVLCELLLQDWHFSHETIAHYLQQLKDPFSIPYLAATATKRFEYLAYDDTYQLARKCIKALAAIGTKEAISSLNNISMNENSAISGYASKELIRIK</sequence>